<protein>
    <recommendedName>
        <fullName evidence="3">Double zinc ribbon domain-containing protein</fullName>
    </recommendedName>
</protein>
<evidence type="ECO:0000313" key="2">
    <source>
        <dbReference type="Proteomes" id="UP001619887"/>
    </source>
</evidence>
<keyword evidence="2" id="KW-1185">Reference proteome</keyword>
<dbReference type="AlphaFoldDB" id="A0ABD2HCS8"/>
<reference evidence="1 2" key="1">
    <citation type="journal article" date="2022" name="G3 (Bethesda)">
        <title>Evaluating Illumina-, Nanopore-, and PacBio-based genome assembly strategies with the bald notothen, Trematomus borchgrevinki.</title>
        <authorList>
            <person name="Rayamajhi N."/>
            <person name="Cheng C.C."/>
            <person name="Catchen J.M."/>
        </authorList>
    </citation>
    <scope>NUCLEOTIDE SEQUENCE [LARGE SCALE GENOMIC DNA]</scope>
    <source>
        <strain evidence="1">AGRC-2024</strain>
    </source>
</reference>
<comment type="caution">
    <text evidence="1">The sequence shown here is derived from an EMBL/GenBank/DDBJ whole genome shotgun (WGS) entry which is preliminary data.</text>
</comment>
<name>A0ABD2HCS8_PAGBO</name>
<reference evidence="1 2" key="2">
    <citation type="journal article" date="2024" name="G3 (Bethesda)">
        <title>The genome of the cryopelagic Antarctic bald notothen, Trematomus borchgrevinki.</title>
        <authorList>
            <person name="Rayamajhi N."/>
            <person name="Rivera-Colon A.G."/>
            <person name="Minhas B.F."/>
            <person name="Cheng C.C."/>
            <person name="Catchen J.M."/>
        </authorList>
    </citation>
    <scope>NUCLEOTIDE SEQUENCE [LARGE SCALE GENOMIC DNA]</scope>
    <source>
        <strain evidence="1">AGRC-2024</strain>
    </source>
</reference>
<evidence type="ECO:0000313" key="1">
    <source>
        <dbReference type="EMBL" id="KAL3063608.1"/>
    </source>
</evidence>
<gene>
    <name evidence="1" type="ORF">OYC64_000025</name>
</gene>
<dbReference type="EMBL" id="JBIYXZ010002070">
    <property type="protein sequence ID" value="KAL3063608.1"/>
    <property type="molecule type" value="Genomic_DNA"/>
</dbReference>
<dbReference type="Proteomes" id="UP001619887">
    <property type="component" value="Unassembled WGS sequence"/>
</dbReference>
<evidence type="ECO:0008006" key="3">
    <source>
        <dbReference type="Google" id="ProtNLM"/>
    </source>
</evidence>
<proteinExistence type="predicted"/>
<accession>A0ABD2HCS8</accession>
<sequence>MANSPVLEHRPCPTCNGLIAGADPHRLCFECLGPEHAGDGLQYPSCNACPMLPQLSRRHRMEHFQAFYVSP</sequence>
<organism evidence="1 2">
    <name type="scientific">Pagothenia borchgrevinki</name>
    <name type="common">Bald rockcod</name>
    <name type="synonym">Trematomus borchgrevinki</name>
    <dbReference type="NCBI Taxonomy" id="8213"/>
    <lineage>
        <taxon>Eukaryota</taxon>
        <taxon>Metazoa</taxon>
        <taxon>Chordata</taxon>
        <taxon>Craniata</taxon>
        <taxon>Vertebrata</taxon>
        <taxon>Euteleostomi</taxon>
        <taxon>Actinopterygii</taxon>
        <taxon>Neopterygii</taxon>
        <taxon>Teleostei</taxon>
        <taxon>Neoteleostei</taxon>
        <taxon>Acanthomorphata</taxon>
        <taxon>Eupercaria</taxon>
        <taxon>Perciformes</taxon>
        <taxon>Notothenioidei</taxon>
        <taxon>Nototheniidae</taxon>
        <taxon>Pagothenia</taxon>
    </lineage>
</organism>